<evidence type="ECO:0000313" key="1">
    <source>
        <dbReference type="Proteomes" id="UP000095286"/>
    </source>
</evidence>
<sequence>MGEVNFRAKFIQNYSSLESATLPPARLQEFLKHYVLDPNSNIDMPVLFNVIAKNTLPLKQRFEVWKVVLEISSQYSAHRKAIDDCRLSEATHAYKTTRLFFKEKVSSQKNDTKIPEEPSTSLTNSTTSIEQQVIAVKPEDRNIFYMVLHTRPKRTRGEKPNKTSEDALRCIVMHIYPQCEKYATSNFLYWVDAYWIIKRIDNLLESKFPTDKDILKMKKFYESVKLQVSKLQKQHTAECLKIKKPTGGYIITDAIMILWFRSGGSNWLRNKTILKFWDKLIMLDNIELILREVYLDLLESTFAFHLSTSSSNTEGLAISLILPEDKEQKIVLATVKKLYTARQVSFRKEDLCG</sequence>
<proteinExistence type="predicted"/>
<reference evidence="2" key="1">
    <citation type="submission" date="2016-11" db="UniProtKB">
        <authorList>
            <consortium name="WormBaseParasite"/>
        </authorList>
    </citation>
    <scope>IDENTIFICATION</scope>
    <source>
        <strain evidence="2">KR3021</strain>
    </source>
</reference>
<accession>A0AC35TPS0</accession>
<organism evidence="1 2">
    <name type="scientific">Rhabditophanes sp. KR3021</name>
    <dbReference type="NCBI Taxonomy" id="114890"/>
    <lineage>
        <taxon>Eukaryota</taxon>
        <taxon>Metazoa</taxon>
        <taxon>Ecdysozoa</taxon>
        <taxon>Nematoda</taxon>
        <taxon>Chromadorea</taxon>
        <taxon>Rhabditida</taxon>
        <taxon>Tylenchina</taxon>
        <taxon>Panagrolaimomorpha</taxon>
        <taxon>Strongyloidoidea</taxon>
        <taxon>Alloionematidae</taxon>
        <taxon>Rhabditophanes</taxon>
    </lineage>
</organism>
<name>A0AC35TPS0_9BILA</name>
<dbReference type="WBParaSite" id="RSKR_0000306000.1">
    <property type="protein sequence ID" value="RSKR_0000306000.1"/>
    <property type="gene ID" value="RSKR_0000306000"/>
</dbReference>
<protein>
    <submittedName>
        <fullName evidence="2">Rab-GAP TBC domain-containing protein</fullName>
    </submittedName>
</protein>
<evidence type="ECO:0000313" key="2">
    <source>
        <dbReference type="WBParaSite" id="RSKR_0000306000.1"/>
    </source>
</evidence>
<dbReference type="Proteomes" id="UP000095286">
    <property type="component" value="Unplaced"/>
</dbReference>